<organism evidence="1 2">
    <name type="scientific">Pocillopora damicornis</name>
    <name type="common">Cauliflower coral</name>
    <name type="synonym">Millepora damicornis</name>
    <dbReference type="NCBI Taxonomy" id="46731"/>
    <lineage>
        <taxon>Eukaryota</taxon>
        <taxon>Metazoa</taxon>
        <taxon>Cnidaria</taxon>
        <taxon>Anthozoa</taxon>
        <taxon>Hexacorallia</taxon>
        <taxon>Scleractinia</taxon>
        <taxon>Astrocoeniina</taxon>
        <taxon>Pocilloporidae</taxon>
        <taxon>Pocillopora</taxon>
    </lineage>
</organism>
<keyword evidence="2" id="KW-1185">Reference proteome</keyword>
<dbReference type="Proteomes" id="UP000275408">
    <property type="component" value="Unassembled WGS sequence"/>
</dbReference>
<dbReference type="EMBL" id="RCHS01003301">
    <property type="protein sequence ID" value="RMX42721.1"/>
    <property type="molecule type" value="Genomic_DNA"/>
</dbReference>
<dbReference type="AlphaFoldDB" id="A0A3M6TN19"/>
<evidence type="ECO:0000313" key="2">
    <source>
        <dbReference type="Proteomes" id="UP000275408"/>
    </source>
</evidence>
<accession>A0A3M6TN19</accession>
<comment type="caution">
    <text evidence="1">The sequence shown here is derived from an EMBL/GenBank/DDBJ whole genome shotgun (WGS) entry which is preliminary data.</text>
</comment>
<protein>
    <submittedName>
        <fullName evidence="1">Uncharacterized protein</fullName>
    </submittedName>
</protein>
<evidence type="ECO:0000313" key="1">
    <source>
        <dbReference type="EMBL" id="RMX42721.1"/>
    </source>
</evidence>
<reference evidence="1 2" key="1">
    <citation type="journal article" date="2018" name="Sci. Rep.">
        <title>Comparative analysis of the Pocillopora damicornis genome highlights role of immune system in coral evolution.</title>
        <authorList>
            <person name="Cunning R."/>
            <person name="Bay R.A."/>
            <person name="Gillette P."/>
            <person name="Baker A.C."/>
            <person name="Traylor-Knowles N."/>
        </authorList>
    </citation>
    <scope>NUCLEOTIDE SEQUENCE [LARGE SCALE GENOMIC DNA]</scope>
    <source>
        <strain evidence="1">RSMAS</strain>
        <tissue evidence="1">Whole animal</tissue>
    </source>
</reference>
<name>A0A3M6TN19_POCDA</name>
<proteinExistence type="predicted"/>
<gene>
    <name evidence="1" type="ORF">pdam_00018962</name>
</gene>
<sequence>MAIYVELLITQDCPKKKKENRKSLKNMVLGLQQVPDNYKAVWTKRRLLRSVVDALSSPSSRHMLVSYSSALSKRGHSVETTPRRLKQVPEGFTATKTKRGIFKKISGLMLRDQLQFRHDYLMIALQASLLLE</sequence>